<dbReference type="SUPFAM" id="SSF52091">
    <property type="entry name" value="SpoIIaa-like"/>
    <property type="match status" value="1"/>
</dbReference>
<gene>
    <name evidence="1" type="ORF">EZV76_16765</name>
</gene>
<dbReference type="Gene3D" id="3.40.50.10600">
    <property type="entry name" value="SpoIIaa-like domains"/>
    <property type="match status" value="1"/>
</dbReference>
<keyword evidence="2" id="KW-1185">Reference proteome</keyword>
<organism evidence="1 2">
    <name type="scientific">Flagellimonas alvinocaridis</name>
    <dbReference type="NCBI Taxonomy" id="2530200"/>
    <lineage>
        <taxon>Bacteria</taxon>
        <taxon>Pseudomonadati</taxon>
        <taxon>Bacteroidota</taxon>
        <taxon>Flavobacteriia</taxon>
        <taxon>Flavobacteriales</taxon>
        <taxon>Flavobacteriaceae</taxon>
        <taxon>Flagellimonas</taxon>
    </lineage>
</organism>
<evidence type="ECO:0000313" key="2">
    <source>
        <dbReference type="Proteomes" id="UP000310406"/>
    </source>
</evidence>
<comment type="caution">
    <text evidence="1">The sequence shown here is derived from an EMBL/GenBank/DDBJ whole genome shotgun (WGS) entry which is preliminary data.</text>
</comment>
<name>A0A4S8RGV0_9FLAO</name>
<dbReference type="Proteomes" id="UP000310406">
    <property type="component" value="Unassembled WGS sequence"/>
</dbReference>
<dbReference type="InterPro" id="IPR038396">
    <property type="entry name" value="SpoIIAA-like_sf"/>
</dbReference>
<reference evidence="1 2" key="1">
    <citation type="submission" date="2019-03" db="EMBL/GenBank/DDBJ databases">
        <title>Muricauda SCR12 sp.nov, a marine bacterium isolated from Pacific Ocean:the Okinawa trough.</title>
        <authorList>
            <person name="Liu L."/>
        </authorList>
    </citation>
    <scope>NUCLEOTIDE SEQUENCE [LARGE SCALE GENOMIC DNA]</scope>
    <source>
        <strain evidence="1 2">SCR12</strain>
    </source>
</reference>
<proteinExistence type="predicted"/>
<dbReference type="InterPro" id="IPR021866">
    <property type="entry name" value="SpoIIAA-like"/>
</dbReference>
<protein>
    <submittedName>
        <fullName evidence="1">STAS/SEC14 domain-containing protein</fullName>
    </submittedName>
</protein>
<accession>A0A4S8RGV0</accession>
<dbReference type="EMBL" id="SNTZ01000027">
    <property type="protein sequence ID" value="THV56761.1"/>
    <property type="molecule type" value="Genomic_DNA"/>
</dbReference>
<dbReference type="InterPro" id="IPR036513">
    <property type="entry name" value="STAS_dom_sf"/>
</dbReference>
<dbReference type="RefSeq" id="WP_136567683.1">
    <property type="nucleotide sequence ID" value="NZ_SNTZ01000027.1"/>
</dbReference>
<dbReference type="OrthoDB" id="1447828at2"/>
<dbReference type="AlphaFoldDB" id="A0A4S8RGV0"/>
<evidence type="ECO:0000313" key="1">
    <source>
        <dbReference type="EMBL" id="THV56761.1"/>
    </source>
</evidence>
<dbReference type="Pfam" id="PF11964">
    <property type="entry name" value="SpoIIAA-like"/>
    <property type="match status" value="1"/>
</dbReference>
<sequence length="122" mass="14351">MITLEKLEQKDCYLFKITENIDEKSAEDFIDFLVEKAEKDEKIKLIGFIESFLGFESFKAFRNTMNLKLKAIKVIEKYAIVSDKDWIENLVPLADFLSPNLPMKQFDIDEYNEAVEWLAKDN</sequence>